<keyword evidence="2" id="KW-0812">Transmembrane</keyword>
<dbReference type="Proteomes" id="UP000050417">
    <property type="component" value="Unassembled WGS sequence"/>
</dbReference>
<dbReference type="RefSeq" id="WP_075064597.1">
    <property type="nucleotide sequence ID" value="NZ_LGCL01000045.1"/>
</dbReference>
<dbReference type="OrthoDB" id="9880046at2"/>
<feature type="transmembrane region" description="Helical" evidence="2">
    <location>
        <begin position="95"/>
        <end position="116"/>
    </location>
</feature>
<keyword evidence="2" id="KW-1133">Transmembrane helix</keyword>
<proteinExistence type="predicted"/>
<dbReference type="AlphaFoldDB" id="A0A0P6XMF9"/>
<keyword evidence="4" id="KW-1185">Reference proteome</keyword>
<gene>
    <name evidence="3" type="ORF">ADN00_18890</name>
</gene>
<reference evidence="3 4" key="1">
    <citation type="submission" date="2015-07" db="EMBL/GenBank/DDBJ databases">
        <title>Genome sequence of Ornatilinea apprima DSM 23815.</title>
        <authorList>
            <person name="Hemp J."/>
            <person name="Ward L.M."/>
            <person name="Pace L.A."/>
            <person name="Fischer W.W."/>
        </authorList>
    </citation>
    <scope>NUCLEOTIDE SEQUENCE [LARGE SCALE GENOMIC DNA]</scope>
    <source>
        <strain evidence="3 4">P3M-1</strain>
    </source>
</reference>
<feature type="coiled-coil region" evidence="1">
    <location>
        <begin position="65"/>
        <end position="92"/>
    </location>
</feature>
<evidence type="ECO:0000256" key="1">
    <source>
        <dbReference type="SAM" id="Coils"/>
    </source>
</evidence>
<sequence>MPPTAGQNYSMQTQINALKESMEKGFDEIKRMIRDFDVRVREVENREAACQPVVQQRLDAAWRKIDEHSTQIKEQDARLDAMNNLITKLEQANTLLVWLLGILGAAVIGWLVTQILKGIA</sequence>
<keyword evidence="2" id="KW-0472">Membrane</keyword>
<evidence type="ECO:0000313" key="4">
    <source>
        <dbReference type="Proteomes" id="UP000050417"/>
    </source>
</evidence>
<dbReference type="STRING" id="1134406.ADN00_18890"/>
<dbReference type="EMBL" id="LGCL01000045">
    <property type="protein sequence ID" value="KPL70110.1"/>
    <property type="molecule type" value="Genomic_DNA"/>
</dbReference>
<comment type="caution">
    <text evidence="3">The sequence shown here is derived from an EMBL/GenBank/DDBJ whole genome shotgun (WGS) entry which is preliminary data.</text>
</comment>
<organism evidence="3 4">
    <name type="scientific">Ornatilinea apprima</name>
    <dbReference type="NCBI Taxonomy" id="1134406"/>
    <lineage>
        <taxon>Bacteria</taxon>
        <taxon>Bacillati</taxon>
        <taxon>Chloroflexota</taxon>
        <taxon>Anaerolineae</taxon>
        <taxon>Anaerolineales</taxon>
        <taxon>Anaerolineaceae</taxon>
        <taxon>Ornatilinea</taxon>
    </lineage>
</organism>
<evidence type="ECO:0000313" key="3">
    <source>
        <dbReference type="EMBL" id="KPL70110.1"/>
    </source>
</evidence>
<protein>
    <submittedName>
        <fullName evidence="3">Uncharacterized protein</fullName>
    </submittedName>
</protein>
<evidence type="ECO:0000256" key="2">
    <source>
        <dbReference type="SAM" id="Phobius"/>
    </source>
</evidence>
<accession>A0A0P6XMF9</accession>
<keyword evidence="1" id="KW-0175">Coiled coil</keyword>
<name>A0A0P6XMF9_9CHLR</name>